<name>J3MPC9_ORYBR</name>
<dbReference type="EnsemblPlants" id="OB07G32610.1">
    <property type="protein sequence ID" value="OB07G32610.1"/>
    <property type="gene ID" value="OB07G32610"/>
</dbReference>
<evidence type="ECO:0000256" key="1">
    <source>
        <dbReference type="SAM" id="MobiDB-lite"/>
    </source>
</evidence>
<feature type="region of interest" description="Disordered" evidence="1">
    <location>
        <begin position="130"/>
        <end position="179"/>
    </location>
</feature>
<dbReference type="HOGENOM" id="CLU_1410781_0_0_1"/>
<dbReference type="AlphaFoldDB" id="J3MPC9"/>
<evidence type="ECO:0000313" key="3">
    <source>
        <dbReference type="Proteomes" id="UP000006038"/>
    </source>
</evidence>
<dbReference type="Gramene" id="OB07G32610.1">
    <property type="protein sequence ID" value="OB07G32610.1"/>
    <property type="gene ID" value="OB07G32610"/>
</dbReference>
<dbReference type="Proteomes" id="UP000006038">
    <property type="component" value="Chromosome 7"/>
</dbReference>
<keyword evidence="3" id="KW-1185">Reference proteome</keyword>
<evidence type="ECO:0000313" key="2">
    <source>
        <dbReference type="EnsemblPlants" id="OB07G32610.1"/>
    </source>
</evidence>
<organism evidence="2">
    <name type="scientific">Oryza brachyantha</name>
    <name type="common">malo sina</name>
    <dbReference type="NCBI Taxonomy" id="4533"/>
    <lineage>
        <taxon>Eukaryota</taxon>
        <taxon>Viridiplantae</taxon>
        <taxon>Streptophyta</taxon>
        <taxon>Embryophyta</taxon>
        <taxon>Tracheophyta</taxon>
        <taxon>Spermatophyta</taxon>
        <taxon>Magnoliopsida</taxon>
        <taxon>Liliopsida</taxon>
        <taxon>Poales</taxon>
        <taxon>Poaceae</taxon>
        <taxon>BOP clade</taxon>
        <taxon>Oryzoideae</taxon>
        <taxon>Oryzeae</taxon>
        <taxon>Oryzinae</taxon>
        <taxon>Oryza</taxon>
    </lineage>
</organism>
<feature type="region of interest" description="Disordered" evidence="1">
    <location>
        <begin position="68"/>
        <end position="94"/>
    </location>
</feature>
<feature type="region of interest" description="Disordered" evidence="1">
    <location>
        <begin position="1"/>
        <end position="42"/>
    </location>
</feature>
<accession>J3MPC9</accession>
<sequence>MAHGLGREASVQRRHRGGAPAEQELHVRESCDTDSASLGTVPDAAPDLEALRLAGTDMALAVRLEGEKLSSDQHTLSRRNAAEARRRPVWSSAAASSINPRWKQAWPKIKYLHWVSAVVFLEKPATTRCFSSEMSKQQRKRVAPEAASERSRPGDSNSVREAPTRLPDEQEDEEEEVAVVASSPGQVLVQLGM</sequence>
<reference evidence="2" key="1">
    <citation type="journal article" date="2013" name="Nat. Commun.">
        <title>Whole-genome sequencing of Oryza brachyantha reveals mechanisms underlying Oryza genome evolution.</title>
        <authorList>
            <person name="Chen J."/>
            <person name="Huang Q."/>
            <person name="Gao D."/>
            <person name="Wang J."/>
            <person name="Lang Y."/>
            <person name="Liu T."/>
            <person name="Li B."/>
            <person name="Bai Z."/>
            <person name="Luis Goicoechea J."/>
            <person name="Liang C."/>
            <person name="Chen C."/>
            <person name="Zhang W."/>
            <person name="Sun S."/>
            <person name="Liao Y."/>
            <person name="Zhang X."/>
            <person name="Yang L."/>
            <person name="Song C."/>
            <person name="Wang M."/>
            <person name="Shi J."/>
            <person name="Liu G."/>
            <person name="Liu J."/>
            <person name="Zhou H."/>
            <person name="Zhou W."/>
            <person name="Yu Q."/>
            <person name="An N."/>
            <person name="Chen Y."/>
            <person name="Cai Q."/>
            <person name="Wang B."/>
            <person name="Liu B."/>
            <person name="Min J."/>
            <person name="Huang Y."/>
            <person name="Wu H."/>
            <person name="Li Z."/>
            <person name="Zhang Y."/>
            <person name="Yin Y."/>
            <person name="Song W."/>
            <person name="Jiang J."/>
            <person name="Jackson S.A."/>
            <person name="Wing R.A."/>
            <person name="Wang J."/>
            <person name="Chen M."/>
        </authorList>
    </citation>
    <scope>NUCLEOTIDE SEQUENCE [LARGE SCALE GENOMIC DNA]</scope>
    <source>
        <strain evidence="2">cv. IRGC 101232</strain>
    </source>
</reference>
<protein>
    <submittedName>
        <fullName evidence="2">Uncharacterized protein</fullName>
    </submittedName>
</protein>
<reference evidence="2" key="2">
    <citation type="submission" date="2013-04" db="UniProtKB">
        <authorList>
            <consortium name="EnsemblPlants"/>
        </authorList>
    </citation>
    <scope>IDENTIFICATION</scope>
</reference>
<proteinExistence type="predicted"/>